<gene>
    <name evidence="1" type="ORF">POSPLADRAFT_1076564</name>
</gene>
<proteinExistence type="predicted"/>
<protein>
    <recommendedName>
        <fullName evidence="3">F-box domain-containing protein</fullName>
    </recommendedName>
</protein>
<accession>A0A1X6MJ66</accession>
<dbReference type="SUPFAM" id="SSF52047">
    <property type="entry name" value="RNI-like"/>
    <property type="match status" value="1"/>
</dbReference>
<dbReference type="GeneID" id="36327879"/>
<dbReference type="RefSeq" id="XP_024333182.1">
    <property type="nucleotide sequence ID" value="XM_024482930.1"/>
</dbReference>
<dbReference type="AlphaFoldDB" id="A0A1X6MJ66"/>
<dbReference type="Proteomes" id="UP000194127">
    <property type="component" value="Unassembled WGS sequence"/>
</dbReference>
<dbReference type="EMBL" id="KZ110613">
    <property type="protein sequence ID" value="OSX56388.1"/>
    <property type="molecule type" value="Genomic_DNA"/>
</dbReference>
<evidence type="ECO:0000313" key="1">
    <source>
        <dbReference type="EMBL" id="OSX56388.1"/>
    </source>
</evidence>
<dbReference type="OrthoDB" id="2788229at2759"/>
<name>A0A1X6MJ66_9APHY</name>
<reference evidence="1 2" key="1">
    <citation type="submission" date="2017-04" db="EMBL/GenBank/DDBJ databases">
        <title>Genome Sequence of the Model Brown-Rot Fungus Postia placenta SB12.</title>
        <authorList>
            <consortium name="DOE Joint Genome Institute"/>
            <person name="Gaskell J."/>
            <person name="Kersten P."/>
            <person name="Larrondo L.F."/>
            <person name="Canessa P."/>
            <person name="Martinez D."/>
            <person name="Hibbett D."/>
            <person name="Schmoll M."/>
            <person name="Kubicek C.P."/>
            <person name="Martinez A.T."/>
            <person name="Yadav J."/>
            <person name="Master E."/>
            <person name="Magnuson J.K."/>
            <person name="James T."/>
            <person name="Yaver D."/>
            <person name="Berka R."/>
            <person name="Labutti K."/>
            <person name="Lipzen A."/>
            <person name="Aerts A."/>
            <person name="Barry K."/>
            <person name="Henrissat B."/>
            <person name="Blanchette R."/>
            <person name="Grigoriev I."/>
            <person name="Cullen D."/>
        </authorList>
    </citation>
    <scope>NUCLEOTIDE SEQUENCE [LARGE SCALE GENOMIC DNA]</scope>
    <source>
        <strain evidence="1 2">MAD-698-R-SB12</strain>
    </source>
</reference>
<organism evidence="1 2">
    <name type="scientific">Postia placenta MAD-698-R-SB12</name>
    <dbReference type="NCBI Taxonomy" id="670580"/>
    <lineage>
        <taxon>Eukaryota</taxon>
        <taxon>Fungi</taxon>
        <taxon>Dikarya</taxon>
        <taxon>Basidiomycota</taxon>
        <taxon>Agaricomycotina</taxon>
        <taxon>Agaricomycetes</taxon>
        <taxon>Polyporales</taxon>
        <taxon>Adustoporiaceae</taxon>
        <taxon>Rhodonia</taxon>
    </lineage>
</organism>
<evidence type="ECO:0000313" key="2">
    <source>
        <dbReference type="Proteomes" id="UP000194127"/>
    </source>
</evidence>
<evidence type="ECO:0008006" key="3">
    <source>
        <dbReference type="Google" id="ProtNLM"/>
    </source>
</evidence>
<keyword evidence="2" id="KW-1185">Reference proteome</keyword>
<sequence>MPSADPRADSSYSRPRVPIELCEQIIDYLYDEHRALSACSLACRAWVSTVRSLRFRHVCLATATVPSFLALLQGSPTLGTHVRSLLLNFAEPSIDAQLQLRNDLDDAMSHLQAVETLRLESLVVTPAGVAALGRLLAVTRLEVGYGLIANAAEDLTVLVRSFARLTQLQIRAVPFAHRLEVHLAPVSRKILDILRPHYPFEQPDVAHDSRLMQSFYKYLLRGSHLSLGDVTFRESATRGFVALLEGAAASTTLEELSVNLLRVGMVSRDAFQSSRIQCKSLRRINLYQVRFARTPGGAEWIVALLSQVATNAVQTIVFEVEVDIRENLDCFTFTRALTGPLAHENLRGVEKFGFMVDGDEPGGGVEGRIRSLFPDLDARGLLAFQY</sequence>